<evidence type="ECO:0000256" key="3">
    <source>
        <dbReference type="ARBA" id="ARBA00012058"/>
    </source>
</evidence>
<comment type="caution">
    <text evidence="7">The sequence shown here is derived from an EMBL/GenBank/DDBJ whole genome shotgun (WGS) entry which is preliminary data.</text>
</comment>
<gene>
    <name evidence="7" type="ORF">RJ641_020414</name>
</gene>
<dbReference type="InterPro" id="IPR036849">
    <property type="entry name" value="Enolase-like_C_sf"/>
</dbReference>
<dbReference type="Gene3D" id="3.20.20.120">
    <property type="entry name" value="Enolase-like C-terminal domain"/>
    <property type="match status" value="1"/>
</dbReference>
<keyword evidence="4" id="KW-0324">Glycolysis</keyword>
<keyword evidence="8" id="KW-1185">Reference proteome</keyword>
<evidence type="ECO:0000256" key="4">
    <source>
        <dbReference type="ARBA" id="ARBA00023152"/>
    </source>
</evidence>
<dbReference type="AlphaFoldDB" id="A0AAN8UTP6"/>
<dbReference type="InterPro" id="IPR020810">
    <property type="entry name" value="Enolase_C"/>
</dbReference>
<accession>A0AAN8UTP6</accession>
<feature type="domain" description="Enolase C-terminal TIM barrel" evidence="6">
    <location>
        <begin position="147"/>
        <end position="278"/>
    </location>
</feature>
<dbReference type="Gene3D" id="2.40.50.140">
    <property type="entry name" value="Nucleic acid-binding proteins"/>
    <property type="match status" value="1"/>
</dbReference>
<dbReference type="GO" id="GO:0000015">
    <property type="term" value="C:phosphopyruvate hydratase complex"/>
    <property type="evidence" value="ECO:0007669"/>
    <property type="project" value="InterPro"/>
</dbReference>
<dbReference type="SUPFAM" id="SSF51604">
    <property type="entry name" value="Enolase C-terminal domain-like"/>
    <property type="match status" value="1"/>
</dbReference>
<dbReference type="GO" id="GO:0000287">
    <property type="term" value="F:magnesium ion binding"/>
    <property type="evidence" value="ECO:0007669"/>
    <property type="project" value="InterPro"/>
</dbReference>
<dbReference type="InterPro" id="IPR012340">
    <property type="entry name" value="NA-bd_OB-fold"/>
</dbReference>
<comment type="pathway">
    <text evidence="1">Carbohydrate degradation; glycolysis; pyruvate from D-glyceraldehyde 3-phosphate: step 4/5.</text>
</comment>
<dbReference type="Pfam" id="PF00113">
    <property type="entry name" value="Enolase_C"/>
    <property type="match status" value="1"/>
</dbReference>
<evidence type="ECO:0000256" key="1">
    <source>
        <dbReference type="ARBA" id="ARBA00005031"/>
    </source>
</evidence>
<dbReference type="EC" id="4.2.1.11" evidence="3"/>
<dbReference type="PANTHER" id="PTHR11902">
    <property type="entry name" value="ENOLASE"/>
    <property type="match status" value="1"/>
</dbReference>
<comment type="similarity">
    <text evidence="2">Belongs to the enolase family.</text>
</comment>
<dbReference type="PANTHER" id="PTHR11902:SF56">
    <property type="entry name" value="CYTOSOLIC ENOLASE 3"/>
    <property type="match status" value="1"/>
</dbReference>
<dbReference type="SMART" id="SM01192">
    <property type="entry name" value="Enolase_C"/>
    <property type="match status" value="1"/>
</dbReference>
<dbReference type="InterPro" id="IPR000941">
    <property type="entry name" value="Enolase"/>
</dbReference>
<keyword evidence="5" id="KW-0456">Lyase</keyword>
<evidence type="ECO:0000256" key="2">
    <source>
        <dbReference type="ARBA" id="ARBA00009604"/>
    </source>
</evidence>
<dbReference type="Proteomes" id="UP001370490">
    <property type="component" value="Unassembled WGS sequence"/>
</dbReference>
<protein>
    <recommendedName>
        <fullName evidence="3">phosphopyruvate hydratase</fullName>
        <ecNumber evidence="3">4.2.1.11</ecNumber>
    </recommendedName>
</protein>
<proteinExistence type="inferred from homology"/>
<sequence length="283" mass="31731">MNSAILINPPMVDEQCFVNVDVDIDWVITCPACSEKSEVEVRCRILIALTDSTATLTTTISGQDAKKFIPYTAIELKQAEKDEIDLEKELADSINLNAMICFIRAYDMEYQSQKQRRFSIVKAYTPEERAYDDATPKKSSGSLTPTKKRLIFAPNAEDTSTTSLLVGCDYRKIGARGCNVGEDGGFASNISGFRDALDLVKEAISRTEYNQRIKIALDVAASTICDLDYKFSNKSGQNFKFAEDMIEFYKELCNSVQVDHADSILLIELTKGWLCWVEMVQRA</sequence>
<organism evidence="7 8">
    <name type="scientific">Dillenia turbinata</name>
    <dbReference type="NCBI Taxonomy" id="194707"/>
    <lineage>
        <taxon>Eukaryota</taxon>
        <taxon>Viridiplantae</taxon>
        <taxon>Streptophyta</taxon>
        <taxon>Embryophyta</taxon>
        <taxon>Tracheophyta</taxon>
        <taxon>Spermatophyta</taxon>
        <taxon>Magnoliopsida</taxon>
        <taxon>eudicotyledons</taxon>
        <taxon>Gunneridae</taxon>
        <taxon>Pentapetalae</taxon>
        <taxon>Dilleniales</taxon>
        <taxon>Dilleniaceae</taxon>
        <taxon>Dillenia</taxon>
    </lineage>
</organism>
<evidence type="ECO:0000313" key="8">
    <source>
        <dbReference type="Proteomes" id="UP001370490"/>
    </source>
</evidence>
<dbReference type="EMBL" id="JBAMMX010000025">
    <property type="protein sequence ID" value="KAK6915297.1"/>
    <property type="molecule type" value="Genomic_DNA"/>
</dbReference>
<dbReference type="SUPFAM" id="SSF50249">
    <property type="entry name" value="Nucleic acid-binding proteins"/>
    <property type="match status" value="1"/>
</dbReference>
<reference evidence="7 8" key="1">
    <citation type="submission" date="2023-12" db="EMBL/GenBank/DDBJ databases">
        <title>A high-quality genome assembly for Dillenia turbinata (Dilleniales).</title>
        <authorList>
            <person name="Chanderbali A."/>
        </authorList>
    </citation>
    <scope>NUCLEOTIDE SEQUENCE [LARGE SCALE GENOMIC DNA]</scope>
    <source>
        <strain evidence="7">LSX21</strain>
        <tissue evidence="7">Leaf</tissue>
    </source>
</reference>
<dbReference type="GO" id="GO:0004634">
    <property type="term" value="F:phosphopyruvate hydratase activity"/>
    <property type="evidence" value="ECO:0007669"/>
    <property type="project" value="UniProtKB-EC"/>
</dbReference>
<evidence type="ECO:0000256" key="5">
    <source>
        <dbReference type="ARBA" id="ARBA00023239"/>
    </source>
</evidence>
<dbReference type="GO" id="GO:0006096">
    <property type="term" value="P:glycolytic process"/>
    <property type="evidence" value="ECO:0007669"/>
    <property type="project" value="UniProtKB-KW"/>
</dbReference>
<name>A0AAN8UTP6_9MAGN</name>
<evidence type="ECO:0000259" key="6">
    <source>
        <dbReference type="SMART" id="SM01192"/>
    </source>
</evidence>
<evidence type="ECO:0000313" key="7">
    <source>
        <dbReference type="EMBL" id="KAK6915297.1"/>
    </source>
</evidence>